<dbReference type="GO" id="GO:0004803">
    <property type="term" value="F:transposase activity"/>
    <property type="evidence" value="ECO:0007669"/>
    <property type="project" value="InterPro"/>
</dbReference>
<evidence type="ECO:0000313" key="4">
    <source>
        <dbReference type="EMBL" id="BAE46569.1"/>
    </source>
</evidence>
<protein>
    <submittedName>
        <fullName evidence="4">Possible transposase</fullName>
    </submittedName>
</protein>
<evidence type="ECO:0000259" key="3">
    <source>
        <dbReference type="Pfam" id="PF02371"/>
    </source>
</evidence>
<accession>Q3LGA1</accession>
<dbReference type="PANTHER" id="PTHR33055:SF15">
    <property type="entry name" value="TRANSPOSASE-RELATED"/>
    <property type="match status" value="1"/>
</dbReference>
<dbReference type="InterPro" id="IPR047650">
    <property type="entry name" value="Transpos_IS110"/>
</dbReference>
<dbReference type="GO" id="GO:0006313">
    <property type="term" value="P:DNA transposition"/>
    <property type="evidence" value="ECO:0007669"/>
    <property type="project" value="InterPro"/>
</dbReference>
<dbReference type="Pfam" id="PF01548">
    <property type="entry name" value="DEDD_Tnp_IS110"/>
    <property type="match status" value="1"/>
</dbReference>
<feature type="region of interest" description="Disordered" evidence="1">
    <location>
        <begin position="156"/>
        <end position="184"/>
    </location>
</feature>
<dbReference type="InterPro" id="IPR002525">
    <property type="entry name" value="Transp_IS110-like_N"/>
</dbReference>
<evidence type="ECO:0000259" key="2">
    <source>
        <dbReference type="Pfam" id="PF01548"/>
    </source>
</evidence>
<feature type="compositionally biased region" description="Basic and acidic residues" evidence="1">
    <location>
        <begin position="161"/>
        <end position="171"/>
    </location>
</feature>
<dbReference type="EMBL" id="AB210281">
    <property type="protein sequence ID" value="BAE46569.1"/>
    <property type="molecule type" value="Genomic_DNA"/>
</dbReference>
<dbReference type="AlphaFoldDB" id="Q3LGA1"/>
<reference evidence="4" key="1">
    <citation type="journal article" date="2005" name="Microbes Environ.">
        <title>Cloning and sequence analysis of the 4-hydroxybenzoate 3-hydroxylase gene from a cyclohexanecarboxylate-degrading gram-positive bacterium,"Corynebacterium cyclohexanicum" strain ATCC 51369.</title>
        <authorList>
            <person name="Iwaki H."/>
            <person name="Saji H."/>
            <person name="Abe K."/>
            <person name="Hasegawa Y."/>
        </authorList>
    </citation>
    <scope>NUCLEOTIDE SEQUENCE</scope>
    <source>
        <strain evidence="4">ATCC 51369</strain>
    </source>
</reference>
<name>Q3LGA1_SINCY</name>
<feature type="domain" description="Transposase IS110-like N-terminal" evidence="2">
    <location>
        <begin position="200"/>
        <end position="349"/>
    </location>
</feature>
<dbReference type="NCBIfam" id="NF033542">
    <property type="entry name" value="transpos_IS110"/>
    <property type="match status" value="1"/>
</dbReference>
<proteinExistence type="predicted"/>
<organism evidence="4">
    <name type="scientific">Sinomonas cyclohexanicum</name>
    <name type="common">Corynebacterium cyclohexanicum</name>
    <dbReference type="NCBI Taxonomy" id="322009"/>
    <lineage>
        <taxon>Bacteria</taxon>
        <taxon>Bacillati</taxon>
        <taxon>Actinomycetota</taxon>
        <taxon>Actinomycetes</taxon>
        <taxon>Micrococcales</taxon>
        <taxon>Micrococcaceae</taxon>
        <taxon>Sinomonas</taxon>
    </lineage>
</organism>
<dbReference type="GO" id="GO:0003677">
    <property type="term" value="F:DNA binding"/>
    <property type="evidence" value="ECO:0007669"/>
    <property type="project" value="InterPro"/>
</dbReference>
<evidence type="ECO:0000256" key="1">
    <source>
        <dbReference type="SAM" id="MobiDB-lite"/>
    </source>
</evidence>
<feature type="domain" description="Transposase IS116/IS110/IS902 C-terminal" evidence="3">
    <location>
        <begin position="447"/>
        <end position="532"/>
    </location>
</feature>
<dbReference type="PANTHER" id="PTHR33055">
    <property type="entry name" value="TRANSPOSASE FOR INSERTION SEQUENCE ELEMENT IS1111A"/>
    <property type="match status" value="1"/>
</dbReference>
<dbReference type="InterPro" id="IPR003346">
    <property type="entry name" value="Transposase_20"/>
</dbReference>
<sequence length="603" mass="66300">MLDVAHRHPARVQGDDHVIEPGQAPGALGHEHRCEGPVPVPRDRELHVPGDRADRLRERAVARVREQRRVRVALLVPEVVRQLGLHPALEAGLDQLLDQPVPALELDLPGIDHRVQLIQRPRRLERFHALTLGPAALLPLFLADHAHQCLGFLSGTPPSHKPSDTLPERQTSESLLPSPRRTPFRSERSQAMELLHPRCAGIDISKRDAKVCVRIAGTGRAKAVETVTTWSSMTGQILALREHLAQQQVTCVVMEATSDYWKPFYYLLEDLPGVEVMLVNARQVKNVPGRKTDVADATWLAQLGAHGLVRASLVPPAPIRQLRDLTRTRTAITRDRAREAQRLEKLLEDAGIKLSSVATDILGVSGRAMLEALITGNTDPGAMAELARTSLRPKIPALTEALTGRFTAHHAFLARIHLDLIDQHTAAIETLTAQIEALMEPFRGFHDLITTIPGISTTIADVIVAETGADMSRFPTADHLASWAGTAPGNNESAGRVKSSRTRPGNPYLLGALGIFAMVCANHPGTYLHAKYRRIAARRGPMRAIVALEHTLLVTIWHMGTTGTLYQDPGPDYYTRNHPDRAKNRAIHQLQALGYNVTLDHAS</sequence>
<dbReference type="Pfam" id="PF02371">
    <property type="entry name" value="Transposase_20"/>
    <property type="match status" value="1"/>
</dbReference>